<proteinExistence type="predicted"/>
<dbReference type="InterPro" id="IPR043502">
    <property type="entry name" value="DNA/RNA_pol_sf"/>
</dbReference>
<gene>
    <name evidence="2" type="ORF">BLNAU_19616</name>
</gene>
<reference evidence="2 3" key="1">
    <citation type="journal article" date="2022" name="bioRxiv">
        <title>Genomics of Preaxostyla Flagellates Illuminates Evolutionary Transitions and the Path Towards Mitochondrial Loss.</title>
        <authorList>
            <person name="Novak L.V.F."/>
            <person name="Treitli S.C."/>
            <person name="Pyrih J."/>
            <person name="Halakuc P."/>
            <person name="Pipaliya S.V."/>
            <person name="Vacek V."/>
            <person name="Brzon O."/>
            <person name="Soukal P."/>
            <person name="Eme L."/>
            <person name="Dacks J.B."/>
            <person name="Karnkowska A."/>
            <person name="Elias M."/>
            <person name="Hampl V."/>
        </authorList>
    </citation>
    <scope>NUCLEOTIDE SEQUENCE [LARGE SCALE GENOMIC DNA]</scope>
    <source>
        <strain evidence="2">NAU3</strain>
        <tissue evidence="2">Gut</tissue>
    </source>
</reference>
<dbReference type="PROSITE" id="PS50878">
    <property type="entry name" value="RT_POL"/>
    <property type="match status" value="1"/>
</dbReference>
<dbReference type="EMBL" id="JARBJD010000260">
    <property type="protein sequence ID" value="KAK2945444.1"/>
    <property type="molecule type" value="Genomic_DNA"/>
</dbReference>
<dbReference type="InterPro" id="IPR052055">
    <property type="entry name" value="Hepadnavirus_pol/RT"/>
</dbReference>
<dbReference type="Proteomes" id="UP001281761">
    <property type="component" value="Unassembled WGS sequence"/>
</dbReference>
<protein>
    <recommendedName>
        <fullName evidence="1">Reverse transcriptase domain-containing protein</fullName>
    </recommendedName>
</protein>
<accession>A0ABQ9X265</accession>
<evidence type="ECO:0000313" key="3">
    <source>
        <dbReference type="Proteomes" id="UP001281761"/>
    </source>
</evidence>
<dbReference type="SUPFAM" id="SSF56672">
    <property type="entry name" value="DNA/RNA polymerases"/>
    <property type="match status" value="1"/>
</dbReference>
<keyword evidence="3" id="KW-1185">Reference proteome</keyword>
<dbReference type="Gene3D" id="3.30.70.270">
    <property type="match status" value="1"/>
</dbReference>
<sequence length="189" mass="21625">MAPRTFSENMKVAVRWMREAFSATIIFNLDDLMVVEKTAEACRSMTALIASKLQELGVILAMEKCVLNPVQSLPFLGWLVNSAPQSISITESRQKKLLSSIKEILRVALRRELIKTRRLAWYLGELNFLRLSIPELKNRFRDYCMIASFSPVLMWSHNELFRLPTLPLCSSHRTLCPPSHSAGTPIDRF</sequence>
<organism evidence="2 3">
    <name type="scientific">Blattamonas nauphoetae</name>
    <dbReference type="NCBI Taxonomy" id="2049346"/>
    <lineage>
        <taxon>Eukaryota</taxon>
        <taxon>Metamonada</taxon>
        <taxon>Preaxostyla</taxon>
        <taxon>Oxymonadida</taxon>
        <taxon>Blattamonas</taxon>
    </lineage>
</organism>
<evidence type="ECO:0000259" key="1">
    <source>
        <dbReference type="PROSITE" id="PS50878"/>
    </source>
</evidence>
<dbReference type="PANTHER" id="PTHR33050:SF7">
    <property type="entry name" value="RIBONUCLEASE H"/>
    <property type="match status" value="1"/>
</dbReference>
<feature type="domain" description="Reverse transcriptase" evidence="1">
    <location>
        <begin position="1"/>
        <end position="80"/>
    </location>
</feature>
<dbReference type="InterPro" id="IPR000477">
    <property type="entry name" value="RT_dom"/>
</dbReference>
<name>A0ABQ9X265_9EUKA</name>
<dbReference type="PANTHER" id="PTHR33050">
    <property type="entry name" value="REVERSE TRANSCRIPTASE DOMAIN-CONTAINING PROTEIN"/>
    <property type="match status" value="1"/>
</dbReference>
<comment type="caution">
    <text evidence="2">The sequence shown here is derived from an EMBL/GenBank/DDBJ whole genome shotgun (WGS) entry which is preliminary data.</text>
</comment>
<dbReference type="InterPro" id="IPR043128">
    <property type="entry name" value="Rev_trsase/Diguanyl_cyclase"/>
</dbReference>
<evidence type="ECO:0000313" key="2">
    <source>
        <dbReference type="EMBL" id="KAK2945444.1"/>
    </source>
</evidence>